<dbReference type="Pfam" id="PF20120">
    <property type="entry name" value="DUF6510"/>
    <property type="match status" value="1"/>
</dbReference>
<accession>A0ABT8KBD4</accession>
<dbReference type="RefSeq" id="WP_301212567.1">
    <property type="nucleotide sequence ID" value="NZ_JAROCF010000001.1"/>
</dbReference>
<protein>
    <submittedName>
        <fullName evidence="1">DUF6510 family protein</fullName>
    </submittedName>
</protein>
<evidence type="ECO:0000313" key="1">
    <source>
        <dbReference type="EMBL" id="MDN4614768.1"/>
    </source>
</evidence>
<comment type="caution">
    <text evidence="1">The sequence shown here is derived from an EMBL/GenBank/DDBJ whole genome shotgun (WGS) entry which is preliminary data.</text>
</comment>
<sequence length="94" mass="10151">MTDQPTDQPMDFLDGNAAAGMLSEVFAVDVTSARGRCAHCGDVSVVARARLYPDDHGLVLRCNVCGEVIARATDRDGRLCLDLRGLAWLELDTT</sequence>
<keyword evidence="2" id="KW-1185">Reference proteome</keyword>
<dbReference type="EMBL" id="JAROCF010000001">
    <property type="protein sequence ID" value="MDN4614768.1"/>
    <property type="molecule type" value="Genomic_DNA"/>
</dbReference>
<evidence type="ECO:0000313" key="2">
    <source>
        <dbReference type="Proteomes" id="UP001174208"/>
    </source>
</evidence>
<reference evidence="1" key="1">
    <citation type="submission" date="2023-06" db="EMBL/GenBank/DDBJ databases">
        <title>MT1 and MT2 Draft Genomes of Novel Species.</title>
        <authorList>
            <person name="Venkateswaran K."/>
        </authorList>
    </citation>
    <scope>NUCLEOTIDE SEQUENCE</scope>
    <source>
        <strain evidence="1">F6_8S_P_1B</strain>
    </source>
</reference>
<dbReference type="InterPro" id="IPR045423">
    <property type="entry name" value="DUF6510"/>
</dbReference>
<dbReference type="Proteomes" id="UP001174208">
    <property type="component" value="Unassembled WGS sequence"/>
</dbReference>
<proteinExistence type="predicted"/>
<gene>
    <name evidence="1" type="ORF">P5G50_09905</name>
</gene>
<name>A0ABT8KBD4_9MICO</name>
<organism evidence="1 2">
    <name type="scientific">Leifsonia williamsii</name>
    <dbReference type="NCBI Taxonomy" id="3035919"/>
    <lineage>
        <taxon>Bacteria</taxon>
        <taxon>Bacillati</taxon>
        <taxon>Actinomycetota</taxon>
        <taxon>Actinomycetes</taxon>
        <taxon>Micrococcales</taxon>
        <taxon>Microbacteriaceae</taxon>
        <taxon>Leifsonia</taxon>
    </lineage>
</organism>